<keyword evidence="13 18" id="KW-0472">Membrane</keyword>
<evidence type="ECO:0000256" key="13">
    <source>
        <dbReference type="ARBA" id="ARBA00023136"/>
    </source>
</evidence>
<evidence type="ECO:0000313" key="23">
    <source>
        <dbReference type="Proteomes" id="UP000296883"/>
    </source>
</evidence>
<keyword evidence="9" id="KW-0378">Hydrolase</keyword>
<keyword evidence="8 18" id="KW-0812">Transmembrane</keyword>
<protein>
    <submittedName>
        <fullName evidence="22">PBP1A family penicillin-binding protein</fullName>
    </submittedName>
</protein>
<dbReference type="GO" id="GO:0008658">
    <property type="term" value="F:penicillin binding"/>
    <property type="evidence" value="ECO:0007669"/>
    <property type="project" value="InterPro"/>
</dbReference>
<evidence type="ECO:0000256" key="18">
    <source>
        <dbReference type="SAM" id="Phobius"/>
    </source>
</evidence>
<dbReference type="InterPro" id="IPR036950">
    <property type="entry name" value="PBP_transglycosylase"/>
</dbReference>
<evidence type="ECO:0000256" key="15">
    <source>
        <dbReference type="ARBA" id="ARBA00023316"/>
    </source>
</evidence>
<evidence type="ECO:0000259" key="20">
    <source>
        <dbReference type="Pfam" id="PF00912"/>
    </source>
</evidence>
<evidence type="ECO:0000256" key="2">
    <source>
        <dbReference type="ARBA" id="ARBA00007739"/>
    </source>
</evidence>
<reference evidence="22 24" key="1">
    <citation type="submission" date="2019-03" db="EMBL/GenBank/DDBJ databases">
        <title>Vagococcus sp. was isolated fron gut of Carduelis flavirostris.</title>
        <authorList>
            <person name="Ge Y."/>
        </authorList>
    </citation>
    <scope>NUCLEOTIDE SEQUENCE [LARGE SCALE GENOMIC DNA]</scope>
    <source>
        <strain evidence="22 24">CF-210</strain>
    </source>
</reference>
<proteinExistence type="inferred from homology"/>
<name>A0AAJ5EEG2_9ENTE</name>
<accession>A0AAJ5EEG2</accession>
<evidence type="ECO:0000256" key="12">
    <source>
        <dbReference type="ARBA" id="ARBA00022989"/>
    </source>
</evidence>
<dbReference type="Pfam" id="PF00905">
    <property type="entry name" value="Transpeptidase"/>
    <property type="match status" value="1"/>
</dbReference>
<dbReference type="GO" id="GO:0030288">
    <property type="term" value="C:outer membrane-bounded periplasmic space"/>
    <property type="evidence" value="ECO:0007669"/>
    <property type="project" value="TreeGrafter"/>
</dbReference>
<dbReference type="GO" id="GO:0009002">
    <property type="term" value="F:serine-type D-Ala-D-Ala carboxypeptidase activity"/>
    <property type="evidence" value="ECO:0007669"/>
    <property type="project" value="UniProtKB-EC"/>
</dbReference>
<dbReference type="AlphaFoldDB" id="A0AAJ5EEG2"/>
<dbReference type="GO" id="GO:0009252">
    <property type="term" value="P:peptidoglycan biosynthetic process"/>
    <property type="evidence" value="ECO:0007669"/>
    <property type="project" value="UniProtKB-KW"/>
</dbReference>
<dbReference type="NCBIfam" id="TIGR02074">
    <property type="entry name" value="PBP_1a_fam"/>
    <property type="match status" value="1"/>
</dbReference>
<evidence type="ECO:0000256" key="8">
    <source>
        <dbReference type="ARBA" id="ARBA00022692"/>
    </source>
</evidence>
<dbReference type="GO" id="GO:0008360">
    <property type="term" value="P:regulation of cell shape"/>
    <property type="evidence" value="ECO:0007669"/>
    <property type="project" value="UniProtKB-KW"/>
</dbReference>
<keyword evidence="6" id="KW-0328">Glycosyltransferase</keyword>
<dbReference type="PANTHER" id="PTHR32282">
    <property type="entry name" value="BINDING PROTEIN TRANSPEPTIDASE, PUTATIVE-RELATED"/>
    <property type="match status" value="1"/>
</dbReference>
<keyword evidence="5" id="KW-0645">Protease</keyword>
<keyword evidence="3" id="KW-1003">Cell membrane</keyword>
<evidence type="ECO:0000256" key="7">
    <source>
        <dbReference type="ARBA" id="ARBA00022679"/>
    </source>
</evidence>
<feature type="domain" description="Penicillin-binding protein transpeptidase" evidence="19">
    <location>
        <begin position="367"/>
        <end position="612"/>
    </location>
</feature>
<dbReference type="InterPro" id="IPR001460">
    <property type="entry name" value="PCN-bd_Tpept"/>
</dbReference>
<dbReference type="Proteomes" id="UP000297725">
    <property type="component" value="Unassembled WGS sequence"/>
</dbReference>
<comment type="similarity">
    <text evidence="2">In the N-terminal section; belongs to the glycosyltransferase 51 family.</text>
</comment>
<dbReference type="Gene3D" id="1.10.3810.10">
    <property type="entry name" value="Biosynthetic peptidoglycan transglycosylase-like"/>
    <property type="match status" value="1"/>
</dbReference>
<dbReference type="Gene3D" id="3.40.710.10">
    <property type="entry name" value="DD-peptidase/beta-lactamase superfamily"/>
    <property type="match status" value="1"/>
</dbReference>
<dbReference type="InterPro" id="IPR023346">
    <property type="entry name" value="Lysozyme-like_dom_sf"/>
</dbReference>
<keyword evidence="12 18" id="KW-1133">Transmembrane helix</keyword>
<evidence type="ECO:0000256" key="10">
    <source>
        <dbReference type="ARBA" id="ARBA00022960"/>
    </source>
</evidence>
<feature type="transmembrane region" description="Helical" evidence="18">
    <location>
        <begin position="50"/>
        <end position="71"/>
    </location>
</feature>
<sequence length="722" mass="80337">MKEKMTEIAEKLKHFWATIMEYWLPIWSKIQPGLVSFEQKRKRFWKKYQVNKILVLLALLTVLITSIYLFVLAKSQNVGMLKAGLQQRTIVYDQSDEEAGTLGQKGTFVTIDEISPYVIDALVSTEDRRFYTHRGYDLKGIARAVVGKLTTGSITGGGSTITQQLAKNAYLNLDQTLIRKAKELFLSIEIEKTYNKDEILEMYLNNVYMANGVKGIEDASHRYFGKTAKDLTVDEAAILVGMLKGPEIYNPIDHYDNAINRRNTVLSVMVDNGKLTQEEADQYTSAGIYLADNYNETTNGYRYPYYFDAVLNEVEAKTKISAEDLQKKGYKVYTYLNQNYQQGMDTSFANDYLFPPNAEDGETVQGASIALNPTTGGVEAVVGGRGEKGYRDLNRATQASLSPGSTMKPLAIYTPALEAGYNADSILKDDPIDFYDVTNYDGQYYGDVSMHYALEQSLNVSAVWLMNKIGIDTSFNKVQKFGINLDEQDHYYGMGLGGLTKGTTPMRMASAYSVFANDGQQTPARFIRKIEDASGKIVYENETPKAKSVTSKKVADDMTSMMMGVFSTGSGASAKPYGFQMAGKTGTTENISSDGNAKDQWIIGYTPDVVLATWIGFDQSSETHYLTGSSGQNLSALFKDQAERILVNSPQTSFDVSDVNDDGSSGFGNTLESWKDKIKDSVSDKVKDSVEENLPSIKEKIKDGLHYWKDQMSDAFNGLINR</sequence>
<dbReference type="InterPro" id="IPR001264">
    <property type="entry name" value="Glyco_trans_51"/>
</dbReference>
<comment type="catalytic activity">
    <reaction evidence="17">
        <text>[GlcNAc-(1-&gt;4)-Mur2Ac(oyl-L-Ala-gamma-D-Glu-L-Lys-D-Ala-D-Ala)](n)-di-trans,octa-cis-undecaprenyl diphosphate + beta-D-GlcNAc-(1-&gt;4)-Mur2Ac(oyl-L-Ala-gamma-D-Glu-L-Lys-D-Ala-D-Ala)-di-trans,octa-cis-undecaprenyl diphosphate = [GlcNAc-(1-&gt;4)-Mur2Ac(oyl-L-Ala-gamma-D-Glu-L-Lys-D-Ala-D-Ala)](n+1)-di-trans,octa-cis-undecaprenyl diphosphate + di-trans,octa-cis-undecaprenyl diphosphate + H(+)</text>
        <dbReference type="Rhea" id="RHEA:23708"/>
        <dbReference type="Rhea" id="RHEA-COMP:9602"/>
        <dbReference type="Rhea" id="RHEA-COMP:9603"/>
        <dbReference type="ChEBI" id="CHEBI:15378"/>
        <dbReference type="ChEBI" id="CHEBI:58405"/>
        <dbReference type="ChEBI" id="CHEBI:60033"/>
        <dbReference type="ChEBI" id="CHEBI:78435"/>
        <dbReference type="EC" id="2.4.99.28"/>
    </reaction>
</comment>
<evidence type="ECO:0000256" key="9">
    <source>
        <dbReference type="ARBA" id="ARBA00022801"/>
    </source>
</evidence>
<evidence type="ECO:0000256" key="4">
    <source>
        <dbReference type="ARBA" id="ARBA00022645"/>
    </source>
</evidence>
<dbReference type="Proteomes" id="UP000296883">
    <property type="component" value="Chromosome"/>
</dbReference>
<dbReference type="GO" id="GO:0006508">
    <property type="term" value="P:proteolysis"/>
    <property type="evidence" value="ECO:0007669"/>
    <property type="project" value="UniProtKB-KW"/>
</dbReference>
<organism evidence="22 24">
    <name type="scientific">Vagococcus xieshaowenii</name>
    <dbReference type="NCBI Taxonomy" id="2562451"/>
    <lineage>
        <taxon>Bacteria</taxon>
        <taxon>Bacillati</taxon>
        <taxon>Bacillota</taxon>
        <taxon>Bacilli</taxon>
        <taxon>Lactobacillales</taxon>
        <taxon>Enterococcaceae</taxon>
        <taxon>Vagococcus</taxon>
    </lineage>
</organism>
<keyword evidence="7" id="KW-0808">Transferase</keyword>
<keyword evidence="4" id="KW-0121">Carboxypeptidase</keyword>
<dbReference type="SUPFAM" id="SSF53955">
    <property type="entry name" value="Lysozyme-like"/>
    <property type="match status" value="1"/>
</dbReference>
<evidence type="ECO:0000256" key="1">
    <source>
        <dbReference type="ARBA" id="ARBA00007090"/>
    </source>
</evidence>
<evidence type="ECO:0000313" key="24">
    <source>
        <dbReference type="Proteomes" id="UP000297725"/>
    </source>
</evidence>
<evidence type="ECO:0000256" key="14">
    <source>
        <dbReference type="ARBA" id="ARBA00023268"/>
    </source>
</evidence>
<keyword evidence="14" id="KW-0511">Multifunctional enzyme</keyword>
<evidence type="ECO:0000313" key="22">
    <source>
        <dbReference type="EMBL" id="TFZ40977.1"/>
    </source>
</evidence>
<dbReference type="GO" id="GO:0008955">
    <property type="term" value="F:peptidoglycan glycosyltransferase activity"/>
    <property type="evidence" value="ECO:0007669"/>
    <property type="project" value="UniProtKB-EC"/>
</dbReference>
<dbReference type="PANTHER" id="PTHR32282:SF32">
    <property type="entry name" value="PENICILLIN-BINDING PROTEIN 2A"/>
    <property type="match status" value="1"/>
</dbReference>
<evidence type="ECO:0000313" key="21">
    <source>
        <dbReference type="EMBL" id="QCA29047.1"/>
    </source>
</evidence>
<evidence type="ECO:0000259" key="19">
    <source>
        <dbReference type="Pfam" id="PF00905"/>
    </source>
</evidence>
<dbReference type="EMBL" id="SRHU01000023">
    <property type="protein sequence ID" value="TFZ40977.1"/>
    <property type="molecule type" value="Genomic_DNA"/>
</dbReference>
<keyword evidence="23" id="KW-1185">Reference proteome</keyword>
<feature type="domain" description="Glycosyl transferase family 51" evidence="20">
    <location>
        <begin position="103"/>
        <end position="269"/>
    </location>
</feature>
<evidence type="ECO:0000256" key="17">
    <source>
        <dbReference type="ARBA" id="ARBA00049902"/>
    </source>
</evidence>
<keyword evidence="10" id="KW-0133">Cell shape</keyword>
<comment type="similarity">
    <text evidence="1">In the C-terminal section; belongs to the transpeptidase family.</text>
</comment>
<dbReference type="GO" id="GO:0071555">
    <property type="term" value="P:cell wall organization"/>
    <property type="evidence" value="ECO:0007669"/>
    <property type="project" value="UniProtKB-KW"/>
</dbReference>
<evidence type="ECO:0000256" key="11">
    <source>
        <dbReference type="ARBA" id="ARBA00022984"/>
    </source>
</evidence>
<evidence type="ECO:0000256" key="5">
    <source>
        <dbReference type="ARBA" id="ARBA00022670"/>
    </source>
</evidence>
<keyword evidence="15" id="KW-0961">Cell wall biogenesis/degradation</keyword>
<dbReference type="FunFam" id="1.10.3810.10:FF:000001">
    <property type="entry name" value="Penicillin-binding protein 1A"/>
    <property type="match status" value="1"/>
</dbReference>
<reference evidence="21 23" key="2">
    <citation type="journal article" date="2020" name="Int. J. Syst. Evol. Microbiol.">
        <title>Vagococcus xieshaowenii sp. nov., isolated from snow finch (Montifringilla taczanowskii) cloacal content.</title>
        <authorList>
            <person name="Ge Y."/>
            <person name="Yang J."/>
            <person name="Lai X.H."/>
            <person name="Zhang G."/>
            <person name="Jin D."/>
            <person name="Lu S."/>
            <person name="Wang B."/>
            <person name="Huang Y."/>
            <person name="Huang Y."/>
            <person name="Ren Z."/>
            <person name="Zhang X."/>
            <person name="Xu J."/>
        </authorList>
    </citation>
    <scope>NUCLEOTIDE SEQUENCE [LARGE SCALE GENOMIC DNA]</scope>
    <source>
        <strain evidence="21">Personal::cf-49</strain>
        <strain evidence="23">personal::cf-49</strain>
    </source>
</reference>
<evidence type="ECO:0000256" key="6">
    <source>
        <dbReference type="ARBA" id="ARBA00022676"/>
    </source>
</evidence>
<dbReference type="Pfam" id="PF00912">
    <property type="entry name" value="Transgly"/>
    <property type="match status" value="1"/>
</dbReference>
<evidence type="ECO:0000256" key="3">
    <source>
        <dbReference type="ARBA" id="ARBA00022475"/>
    </source>
</evidence>
<gene>
    <name evidence="22" type="ORF">E4031_06230</name>
    <name evidence="21" type="ORF">E4Z98_06865</name>
</gene>
<evidence type="ECO:0000256" key="16">
    <source>
        <dbReference type="ARBA" id="ARBA00034000"/>
    </source>
</evidence>
<dbReference type="EMBL" id="CP038865">
    <property type="protein sequence ID" value="QCA29047.1"/>
    <property type="molecule type" value="Genomic_DNA"/>
</dbReference>
<dbReference type="InterPro" id="IPR012338">
    <property type="entry name" value="Beta-lactam/transpept-like"/>
</dbReference>
<keyword evidence="11" id="KW-0573">Peptidoglycan synthesis</keyword>
<dbReference type="RefSeq" id="WP_135254582.1">
    <property type="nucleotide sequence ID" value="NZ_CP038865.1"/>
</dbReference>
<dbReference type="InterPro" id="IPR050396">
    <property type="entry name" value="Glycosyltr_51/Transpeptidase"/>
</dbReference>
<dbReference type="SUPFAM" id="SSF56601">
    <property type="entry name" value="beta-lactamase/transpeptidase-like"/>
    <property type="match status" value="1"/>
</dbReference>
<comment type="catalytic activity">
    <reaction evidence="16">
        <text>Preferential cleavage: (Ac)2-L-Lys-D-Ala-|-D-Ala. Also transpeptidation of peptidyl-alanyl moieties that are N-acyl substituents of D-alanine.</text>
        <dbReference type="EC" id="3.4.16.4"/>
    </reaction>
</comment>